<feature type="transmembrane region" description="Helical" evidence="2">
    <location>
        <begin position="147"/>
        <end position="166"/>
    </location>
</feature>
<keyword evidence="2" id="KW-0472">Membrane</keyword>
<evidence type="ECO:0000256" key="2">
    <source>
        <dbReference type="SAM" id="Phobius"/>
    </source>
</evidence>
<name>A0A0G4FTP0_VITBC</name>
<feature type="compositionally biased region" description="Basic and acidic residues" evidence="1">
    <location>
        <begin position="61"/>
        <end position="73"/>
    </location>
</feature>
<evidence type="ECO:0000313" key="3">
    <source>
        <dbReference type="EMBL" id="CEM18258.1"/>
    </source>
</evidence>
<reference evidence="3 4" key="1">
    <citation type="submission" date="2014-11" db="EMBL/GenBank/DDBJ databases">
        <authorList>
            <person name="Zhu J."/>
            <person name="Qi W."/>
            <person name="Song R."/>
        </authorList>
    </citation>
    <scope>NUCLEOTIDE SEQUENCE [LARGE SCALE GENOMIC DNA]</scope>
</reference>
<dbReference type="EMBL" id="CDMY01000499">
    <property type="protein sequence ID" value="CEM18258.1"/>
    <property type="molecule type" value="Genomic_DNA"/>
</dbReference>
<accession>A0A0G4FTP0</accession>
<evidence type="ECO:0000256" key="1">
    <source>
        <dbReference type="SAM" id="MobiDB-lite"/>
    </source>
</evidence>
<keyword evidence="2" id="KW-1133">Transmembrane helix</keyword>
<evidence type="ECO:0000313" key="4">
    <source>
        <dbReference type="Proteomes" id="UP000041254"/>
    </source>
</evidence>
<gene>
    <name evidence="3" type="ORF">Vbra_16172</name>
</gene>
<sequence length="183" mass="21434">MSVSLCSLPLAGHHHVAAVHRHRAVPTHPSSCVLKRRRRRRLLLANSAQQDGEQQQQEQEPGGRKEDKGKEQQPEQTRFGRLLGEERSVRTDGRSRGYEADQEIISLTKQMDKRRDGDKQDERWQRKLLMAFTGLVKNYKLPAPMRIVLNSSVFRLLMFWLAYYLYVTLIEHKDFWPHFDNGD</sequence>
<dbReference type="VEuPathDB" id="CryptoDB:Vbra_16172"/>
<protein>
    <submittedName>
        <fullName evidence="3">Uncharacterized protein</fullName>
    </submittedName>
</protein>
<keyword evidence="2" id="KW-0812">Transmembrane</keyword>
<keyword evidence="4" id="KW-1185">Reference proteome</keyword>
<dbReference type="InParanoid" id="A0A0G4FTP0"/>
<dbReference type="Proteomes" id="UP000041254">
    <property type="component" value="Unassembled WGS sequence"/>
</dbReference>
<organism evidence="3 4">
    <name type="scientific">Vitrella brassicaformis (strain CCMP3155)</name>
    <dbReference type="NCBI Taxonomy" id="1169540"/>
    <lineage>
        <taxon>Eukaryota</taxon>
        <taxon>Sar</taxon>
        <taxon>Alveolata</taxon>
        <taxon>Colpodellida</taxon>
        <taxon>Vitrellaceae</taxon>
        <taxon>Vitrella</taxon>
    </lineage>
</organism>
<dbReference type="AlphaFoldDB" id="A0A0G4FTP0"/>
<feature type="compositionally biased region" description="Low complexity" evidence="1">
    <location>
        <begin position="49"/>
        <end position="60"/>
    </location>
</feature>
<feature type="compositionally biased region" description="Basic and acidic residues" evidence="1">
    <location>
        <begin position="83"/>
        <end position="97"/>
    </location>
</feature>
<feature type="region of interest" description="Disordered" evidence="1">
    <location>
        <begin position="45"/>
        <end position="97"/>
    </location>
</feature>
<proteinExistence type="predicted"/>